<dbReference type="Pfam" id="PF06667">
    <property type="entry name" value="PspB"/>
    <property type="match status" value="1"/>
</dbReference>
<feature type="coiled-coil region" evidence="1">
    <location>
        <begin position="47"/>
        <end position="74"/>
    </location>
</feature>
<keyword evidence="2" id="KW-0812">Transmembrane</keyword>
<accession>A0A5P6AB08</accession>
<dbReference type="GO" id="GO:0009271">
    <property type="term" value="P:phage shock"/>
    <property type="evidence" value="ECO:0007669"/>
    <property type="project" value="InterPro"/>
</dbReference>
<dbReference type="AlphaFoldDB" id="A0A5P6AB08"/>
<reference evidence="3" key="1">
    <citation type="submission" date="2018-05" db="EMBL/GenBank/DDBJ databases">
        <title>Bacterial isolates from healthy term breastfed infants carrying antibiotic resistance genes.</title>
        <authorList>
            <person name="Casaburi G."/>
        </authorList>
    </citation>
    <scope>NUCLEOTIDE SEQUENCE [LARGE SCALE GENOMIC DNA]</scope>
    <source>
        <strain evidence="3">7084_4</strain>
    </source>
</reference>
<keyword evidence="1" id="KW-0175">Coiled coil</keyword>
<proteinExistence type="predicted"/>
<evidence type="ECO:0000256" key="2">
    <source>
        <dbReference type="SAM" id="Phobius"/>
    </source>
</evidence>
<name>A0A5P6AB08_RAOPL</name>
<keyword evidence="2" id="KW-0472">Membrane</keyword>
<protein>
    <submittedName>
        <fullName evidence="3">Envelope stress response membrane protein PspB</fullName>
    </submittedName>
</protein>
<dbReference type="NCBIfam" id="TIGR02976">
    <property type="entry name" value="phageshock_pspB"/>
    <property type="match status" value="1"/>
</dbReference>
<dbReference type="NCBIfam" id="NF006993">
    <property type="entry name" value="PRK09458.1"/>
    <property type="match status" value="1"/>
</dbReference>
<dbReference type="GO" id="GO:0006355">
    <property type="term" value="P:regulation of DNA-templated transcription"/>
    <property type="evidence" value="ECO:0007669"/>
    <property type="project" value="InterPro"/>
</dbReference>
<keyword evidence="2" id="KW-1133">Transmembrane helix</keyword>
<feature type="transmembrane region" description="Helical" evidence="2">
    <location>
        <begin position="12"/>
        <end position="35"/>
    </location>
</feature>
<dbReference type="EMBL" id="CP029752">
    <property type="protein sequence ID" value="QFG77148.1"/>
    <property type="molecule type" value="Genomic_DNA"/>
</dbReference>
<organism evidence="3">
    <name type="scientific">Raoultella planticola</name>
    <name type="common">Klebsiella planticola</name>
    <dbReference type="NCBI Taxonomy" id="575"/>
    <lineage>
        <taxon>Bacteria</taxon>
        <taxon>Pseudomonadati</taxon>
        <taxon>Pseudomonadota</taxon>
        <taxon>Gammaproteobacteria</taxon>
        <taxon>Enterobacterales</taxon>
        <taxon>Enterobacteriaceae</taxon>
        <taxon>Klebsiella/Raoultella group</taxon>
        <taxon>Raoultella</taxon>
    </lineage>
</organism>
<sequence length="85" mass="10221">MRRRSLTVRSTHEYAFIAIPLTLFVLFVLPVWLWLHYNNRTASGSLSQNEQQRLLQLTDDAKRMRERIQTLEDILDAEHPNWRDK</sequence>
<evidence type="ECO:0000256" key="1">
    <source>
        <dbReference type="SAM" id="Coils"/>
    </source>
</evidence>
<evidence type="ECO:0000313" key="3">
    <source>
        <dbReference type="EMBL" id="QFG77148.1"/>
    </source>
</evidence>
<gene>
    <name evidence="3" type="ORF">DMB90_11560</name>
</gene>
<dbReference type="InterPro" id="IPR009554">
    <property type="entry name" value="Phageshock_PspB"/>
</dbReference>